<dbReference type="KEGG" id="msea:METESE_20630"/>
<protein>
    <recommendedName>
        <fullName evidence="4">Ribosomal RNA adenine methylase transferase N-terminal domain-containing protein</fullName>
    </recommendedName>
</protein>
<dbReference type="PROSITE" id="PS01131">
    <property type="entry name" value="RRNA_A_DIMETH"/>
    <property type="match status" value="1"/>
</dbReference>
<feature type="domain" description="Ribosomal RNA adenine methylase transferase N-terminal" evidence="4">
    <location>
        <begin position="44"/>
        <end position="187"/>
    </location>
</feature>
<reference evidence="5" key="1">
    <citation type="journal article" date="2023" name="Int. J. Syst. Evol. Microbiol.">
        <title>Mesoterricola silvestris gen. nov., sp. nov., Mesoterricola sediminis sp. nov., Geothrix oryzae sp. nov., Geothrix edaphica sp. nov., Geothrix rubra sp. nov., and Geothrix limicola sp. nov., six novel members of Acidobacteriota isolated from soils.</title>
        <authorList>
            <person name="Itoh H."/>
            <person name="Sugisawa Y."/>
            <person name="Mise K."/>
            <person name="Xu Z."/>
            <person name="Kuniyasu M."/>
            <person name="Ushijima N."/>
            <person name="Kawano K."/>
            <person name="Kobayashi E."/>
            <person name="Shiratori Y."/>
            <person name="Masuda Y."/>
            <person name="Senoo K."/>
        </authorList>
    </citation>
    <scope>NUCLEOTIDE SEQUENCE</scope>
    <source>
        <strain evidence="5">W786</strain>
    </source>
</reference>
<keyword evidence="1" id="KW-0489">Methyltransferase</keyword>
<dbReference type="GO" id="GO:0000179">
    <property type="term" value="F:rRNA (adenine-N6,N6-)-dimethyltransferase activity"/>
    <property type="evidence" value="ECO:0007669"/>
    <property type="project" value="InterPro"/>
</dbReference>
<dbReference type="InterPro" id="IPR013217">
    <property type="entry name" value="Methyltransf_12"/>
</dbReference>
<dbReference type="InterPro" id="IPR029063">
    <property type="entry name" value="SAM-dependent_MTases_sf"/>
</dbReference>
<dbReference type="Pfam" id="PF08242">
    <property type="entry name" value="Methyltransf_12"/>
    <property type="match status" value="1"/>
</dbReference>
<organism evidence="5 6">
    <name type="scientific">Mesoterricola sediminis</name>
    <dbReference type="NCBI Taxonomy" id="2927980"/>
    <lineage>
        <taxon>Bacteria</taxon>
        <taxon>Pseudomonadati</taxon>
        <taxon>Acidobacteriota</taxon>
        <taxon>Holophagae</taxon>
        <taxon>Holophagales</taxon>
        <taxon>Holophagaceae</taxon>
        <taxon>Mesoterricola</taxon>
    </lineage>
</organism>
<proteinExistence type="predicted"/>
<dbReference type="RefSeq" id="WP_243330484.1">
    <property type="nucleotide sequence ID" value="NZ_AP027081.1"/>
</dbReference>
<dbReference type="SMART" id="SM00650">
    <property type="entry name" value="rADc"/>
    <property type="match status" value="1"/>
</dbReference>
<dbReference type="InterPro" id="IPR020596">
    <property type="entry name" value="rRNA_Ade_Mease_Trfase_CS"/>
</dbReference>
<keyword evidence="6" id="KW-1185">Reference proteome</keyword>
<keyword evidence="2" id="KW-0808">Transferase</keyword>
<evidence type="ECO:0000313" key="5">
    <source>
        <dbReference type="EMBL" id="BDU77105.1"/>
    </source>
</evidence>
<gene>
    <name evidence="5" type="ORF">METESE_20630</name>
</gene>
<dbReference type="EMBL" id="AP027081">
    <property type="protein sequence ID" value="BDU77105.1"/>
    <property type="molecule type" value="Genomic_DNA"/>
</dbReference>
<name>A0AA48KDI5_9BACT</name>
<sequence>MDTGHALDSAPRPWLAPLVFLGRALASPRRFGAVLPSGEELARTLARLARGQTLVELGPGTGSVTRHLLRGLGPGGRLLGLELDPGIAALLQRHLPDPRLQVRLGDAGGLEAHLEALGWGRADTVISGLPLRNFTGAERDRILAAARAALVPGGRFVAFQYGLGLLPELRAHFRLVRVVGPILRNVPPAYVLIGRP</sequence>
<accession>A0AA48KDI5</accession>
<dbReference type="InterPro" id="IPR020598">
    <property type="entry name" value="rRNA_Ade_methylase_Trfase_N"/>
</dbReference>
<keyword evidence="3" id="KW-0949">S-adenosyl-L-methionine</keyword>
<evidence type="ECO:0000259" key="4">
    <source>
        <dbReference type="SMART" id="SM00650"/>
    </source>
</evidence>
<evidence type="ECO:0000256" key="1">
    <source>
        <dbReference type="ARBA" id="ARBA00022603"/>
    </source>
</evidence>
<dbReference type="Proteomes" id="UP001228113">
    <property type="component" value="Chromosome"/>
</dbReference>
<evidence type="ECO:0000256" key="3">
    <source>
        <dbReference type="ARBA" id="ARBA00022691"/>
    </source>
</evidence>
<evidence type="ECO:0000313" key="6">
    <source>
        <dbReference type="Proteomes" id="UP001228113"/>
    </source>
</evidence>
<dbReference type="SUPFAM" id="SSF53335">
    <property type="entry name" value="S-adenosyl-L-methionine-dependent methyltransferases"/>
    <property type="match status" value="1"/>
</dbReference>
<dbReference type="AlphaFoldDB" id="A0AA48KDI5"/>
<dbReference type="Gene3D" id="3.40.50.150">
    <property type="entry name" value="Vaccinia Virus protein VP39"/>
    <property type="match status" value="1"/>
</dbReference>
<evidence type="ECO:0000256" key="2">
    <source>
        <dbReference type="ARBA" id="ARBA00022679"/>
    </source>
</evidence>